<keyword evidence="4" id="KW-1185">Reference proteome</keyword>
<dbReference type="SUPFAM" id="SSF69304">
    <property type="entry name" value="Tricorn protease N-terminal domain"/>
    <property type="match status" value="1"/>
</dbReference>
<evidence type="ECO:0000256" key="2">
    <source>
        <dbReference type="SAM" id="MobiDB-lite"/>
    </source>
</evidence>
<evidence type="ECO:0000256" key="1">
    <source>
        <dbReference type="ARBA" id="ARBA00009820"/>
    </source>
</evidence>
<dbReference type="InterPro" id="IPR011659">
    <property type="entry name" value="WD40"/>
</dbReference>
<reference evidence="3 4" key="1">
    <citation type="submission" date="2023-07" db="EMBL/GenBank/DDBJ databases">
        <title>Novel species of Thermanaerothrix with wide hydrolytic capabilities.</title>
        <authorList>
            <person name="Zayulina K.S."/>
            <person name="Podosokorskaya O.A."/>
            <person name="Elcheninov A.G."/>
        </authorList>
    </citation>
    <scope>NUCLEOTIDE SEQUENCE [LARGE SCALE GENOMIC DNA]</scope>
    <source>
        <strain evidence="3 4">4228-RoL</strain>
    </source>
</reference>
<evidence type="ECO:0000313" key="3">
    <source>
        <dbReference type="EMBL" id="MDT8899389.1"/>
    </source>
</evidence>
<feature type="region of interest" description="Disordered" evidence="2">
    <location>
        <begin position="580"/>
        <end position="626"/>
    </location>
</feature>
<comment type="caution">
    <text evidence="3">The sequence shown here is derived from an EMBL/GenBank/DDBJ whole genome shotgun (WGS) entry which is preliminary data.</text>
</comment>
<proteinExistence type="inferred from homology"/>
<dbReference type="PANTHER" id="PTHR36842:SF1">
    <property type="entry name" value="PROTEIN TOLB"/>
    <property type="match status" value="1"/>
</dbReference>
<feature type="compositionally biased region" description="Low complexity" evidence="2">
    <location>
        <begin position="581"/>
        <end position="611"/>
    </location>
</feature>
<evidence type="ECO:0000313" key="4">
    <source>
        <dbReference type="Proteomes" id="UP001254165"/>
    </source>
</evidence>
<comment type="similarity">
    <text evidence="1">Belongs to the TolB family.</text>
</comment>
<dbReference type="Gene3D" id="2.120.10.30">
    <property type="entry name" value="TolB, C-terminal domain"/>
    <property type="match status" value="1"/>
</dbReference>
<dbReference type="Proteomes" id="UP001254165">
    <property type="component" value="Unassembled WGS sequence"/>
</dbReference>
<organism evidence="3 4">
    <name type="scientific">Thermanaerothrix solaris</name>
    <dbReference type="NCBI Taxonomy" id="3058434"/>
    <lineage>
        <taxon>Bacteria</taxon>
        <taxon>Bacillati</taxon>
        <taxon>Chloroflexota</taxon>
        <taxon>Anaerolineae</taxon>
        <taxon>Anaerolineales</taxon>
        <taxon>Anaerolineaceae</taxon>
        <taxon>Thermanaerothrix</taxon>
    </lineage>
</organism>
<dbReference type="EMBL" id="JAUHMF010000002">
    <property type="protein sequence ID" value="MDT8899389.1"/>
    <property type="molecule type" value="Genomic_DNA"/>
</dbReference>
<accession>A0ABU3NRE0</accession>
<dbReference type="PANTHER" id="PTHR36842">
    <property type="entry name" value="PROTEIN TOLB HOMOLOG"/>
    <property type="match status" value="1"/>
</dbReference>
<sequence length="626" mass="69377">MAEIKPPSTSHHRLILASLLLCLILGLGVLRATLLPTSLTVRGSFLLTSSPPALSPESTDAVNLPASTSIPVLSTTVAPSGVVVLALSDGPFIHLFAYHPYSLPLTRLTDNPWDDIHPALSPDGQKLAFVSRRNGFWNIYVLSLTDGKLTQITDTPEYDGHPTWSPDGQWLAYESLINGNLDILVKSALDPSQPPIRLTDDPGLDLSPQWSPQGREILFTSTRSGQTDVWLARLDLTDDRFVNLSQSPDCDEHDPVWSPDGRYVAWGGCSANENAILVWDGFNPEKKPQHLMSGESPLWSPQGDNILGILSTPNQYLLVGYDIHRGTLWLPPQPLPGKVHGYTWGSERAFEAIQPYLLPGPSQFIPPQTPVASQSPGNRLVPLDDVTAPYPYLLAEVLPAFTLLRQETARQVGWDVLGSLESAYMPISEPTNAGHVDDWLLTGRAFSLNPLLLQAQWIVLTREDSYEGTFWRLWVRTRYQDGSQGVPLTSPIWNMDARFKGDPKAYEQGGAPEPPPYGYWVDFTELAQRWGWERLPALPTWRSYYPAARFNQFVWRNGLDWEEAIAQIYPVEAINPPTPLPTWTVTPSPTPTPRSYTSPSPTTTEVVSSPVSPRPTLTPPSQMRGP</sequence>
<protein>
    <submittedName>
        <fullName evidence="3">Uncharacterized protein</fullName>
    </submittedName>
</protein>
<dbReference type="Pfam" id="PF07676">
    <property type="entry name" value="PD40"/>
    <property type="match status" value="4"/>
</dbReference>
<name>A0ABU3NRE0_9CHLR</name>
<dbReference type="RefSeq" id="WP_315626086.1">
    <property type="nucleotide sequence ID" value="NZ_JAUHMF010000002.1"/>
</dbReference>
<gene>
    <name evidence="3" type="ORF">QYE77_14075</name>
</gene>
<dbReference type="InterPro" id="IPR011042">
    <property type="entry name" value="6-blade_b-propeller_TolB-like"/>
</dbReference>